<name>A0A915IUD0_ROMCU</name>
<reference evidence="2" key="1">
    <citation type="submission" date="2022-11" db="UniProtKB">
        <authorList>
            <consortium name="WormBaseParasite"/>
        </authorList>
    </citation>
    <scope>IDENTIFICATION</scope>
</reference>
<dbReference type="AlphaFoldDB" id="A0A915IUD0"/>
<dbReference type="Proteomes" id="UP000887565">
    <property type="component" value="Unplaced"/>
</dbReference>
<accession>A0A915IUD0</accession>
<keyword evidence="1" id="KW-1185">Reference proteome</keyword>
<organism evidence="1 2">
    <name type="scientific">Romanomermis culicivorax</name>
    <name type="common">Nematode worm</name>
    <dbReference type="NCBI Taxonomy" id="13658"/>
    <lineage>
        <taxon>Eukaryota</taxon>
        <taxon>Metazoa</taxon>
        <taxon>Ecdysozoa</taxon>
        <taxon>Nematoda</taxon>
        <taxon>Enoplea</taxon>
        <taxon>Dorylaimia</taxon>
        <taxon>Mermithida</taxon>
        <taxon>Mermithoidea</taxon>
        <taxon>Mermithidae</taxon>
        <taxon>Romanomermis</taxon>
    </lineage>
</organism>
<sequence>TRLEILTHSDKWRNLRARFRSPRTLRRPVVYKSIGSIMPNKTDSKSSESICQMLIFEINDKSTMSLEKKEGAYANNEQTASQIDSIAAEGMIIAVGSKDEA</sequence>
<evidence type="ECO:0000313" key="1">
    <source>
        <dbReference type="Proteomes" id="UP000887565"/>
    </source>
</evidence>
<evidence type="ECO:0000313" key="2">
    <source>
        <dbReference type="WBParaSite" id="nRc.2.0.1.t17422-RA"/>
    </source>
</evidence>
<dbReference type="WBParaSite" id="nRc.2.0.1.t17422-RA">
    <property type="protein sequence ID" value="nRc.2.0.1.t17422-RA"/>
    <property type="gene ID" value="nRc.2.0.1.g17422"/>
</dbReference>
<protein>
    <submittedName>
        <fullName evidence="2">Uncharacterized protein</fullName>
    </submittedName>
</protein>
<proteinExistence type="predicted"/>